<dbReference type="PANTHER" id="PTHR30329">
    <property type="entry name" value="STATOR ELEMENT OF FLAGELLAR MOTOR COMPLEX"/>
    <property type="match status" value="1"/>
</dbReference>
<dbReference type="PROSITE" id="PS51123">
    <property type="entry name" value="OMPA_2"/>
    <property type="match status" value="1"/>
</dbReference>
<keyword evidence="1" id="KW-0472">Membrane</keyword>
<feature type="domain" description="OmpA-like" evidence="2">
    <location>
        <begin position="128"/>
        <end position="246"/>
    </location>
</feature>
<name>A0AAN0XYY7_9VIBR</name>
<geneLocation type="plasmid" evidence="3 4">
    <name>unnamed1</name>
</geneLocation>
<dbReference type="SUPFAM" id="SSF103088">
    <property type="entry name" value="OmpA-like"/>
    <property type="match status" value="1"/>
</dbReference>
<dbReference type="PANTHER" id="PTHR30329:SF21">
    <property type="entry name" value="LIPOPROTEIN YIAD-RELATED"/>
    <property type="match status" value="1"/>
</dbReference>
<dbReference type="InterPro" id="IPR036737">
    <property type="entry name" value="OmpA-like_sf"/>
</dbReference>
<dbReference type="KEGG" id="vbr:A6E01_19100"/>
<keyword evidence="3" id="KW-0614">Plasmid</keyword>
<protein>
    <recommendedName>
        <fullName evidence="2">OmpA-like domain-containing protein</fullName>
    </recommendedName>
</protein>
<evidence type="ECO:0000313" key="3">
    <source>
        <dbReference type="EMBL" id="ANO35322.1"/>
    </source>
</evidence>
<dbReference type="InterPro" id="IPR050330">
    <property type="entry name" value="Bact_OuterMem_StrucFunc"/>
</dbReference>
<sequence>MALVKRRGGQIAGGGNWKLALADLKIALMCCFITFWILEFKDSIDREDLVSVMDVEASIANSITSIDLEAIATTNTKNQQRYIDDSSVLAGEYNTQQQLEVLAKTVEESLGEMGTSDAIDIQVTPEGLRLTLRDGEHGQMFETGRSRLTPYYEDLLLGLGPVLASVRNGITVSGHTDGSRFIGARRTNWELSTERANTARYYLNRSGVSSRNIVQVNGYADTMLVNRAEPRAAENRRIEIFILTREARERQFRMFDVADGRTQDLTQEDVADLTSAAFTTANDNRPVSTFDAMRRAASVGNE</sequence>
<dbReference type="GO" id="GO:0016020">
    <property type="term" value="C:membrane"/>
    <property type="evidence" value="ECO:0007669"/>
    <property type="project" value="UniProtKB-UniRule"/>
</dbReference>
<dbReference type="Gene3D" id="3.30.1330.60">
    <property type="entry name" value="OmpA-like domain"/>
    <property type="match status" value="1"/>
</dbReference>
<evidence type="ECO:0000259" key="2">
    <source>
        <dbReference type="PROSITE" id="PS51123"/>
    </source>
</evidence>
<organism evidence="3 4">
    <name type="scientific">Vibrio breoganii</name>
    <dbReference type="NCBI Taxonomy" id="553239"/>
    <lineage>
        <taxon>Bacteria</taxon>
        <taxon>Pseudomonadati</taxon>
        <taxon>Pseudomonadota</taxon>
        <taxon>Gammaproteobacteria</taxon>
        <taxon>Vibrionales</taxon>
        <taxon>Vibrionaceae</taxon>
        <taxon>Vibrio</taxon>
    </lineage>
</organism>
<evidence type="ECO:0000313" key="4">
    <source>
        <dbReference type="Proteomes" id="UP000092018"/>
    </source>
</evidence>
<dbReference type="CDD" id="cd07185">
    <property type="entry name" value="OmpA_C-like"/>
    <property type="match status" value="1"/>
</dbReference>
<dbReference type="AlphaFoldDB" id="A0AAN0XYY7"/>
<dbReference type="Pfam" id="PF00691">
    <property type="entry name" value="OmpA"/>
    <property type="match status" value="1"/>
</dbReference>
<dbReference type="EMBL" id="CP016179">
    <property type="protein sequence ID" value="ANO35322.1"/>
    <property type="molecule type" value="Genomic_DNA"/>
</dbReference>
<reference evidence="3 4" key="1">
    <citation type="submission" date="2016-06" db="EMBL/GenBank/DDBJ databases">
        <title>Adaptive Radiation by Waves of Gene Transfer Leads to Fine-Scale Resource Partitioning in Marine Microbes.</title>
        <authorList>
            <person name="Hehemann J.-H."/>
            <person name="Arevalo P."/>
            <person name="Datta M.S."/>
            <person name="Yu X."/>
            <person name="Corzett C."/>
            <person name="Henschel A."/>
            <person name="Preheim S.P."/>
            <person name="Timberlake S."/>
            <person name="Alm E.J."/>
            <person name="Polz M.F."/>
        </authorList>
    </citation>
    <scope>NUCLEOTIDE SEQUENCE [LARGE SCALE GENOMIC DNA]</scope>
    <source>
        <strain evidence="3 4">FF50</strain>
        <plasmid evidence="3 4">unnamed1</plasmid>
    </source>
</reference>
<dbReference type="Proteomes" id="UP000092018">
    <property type="component" value="Plasmid unnamed1"/>
</dbReference>
<gene>
    <name evidence="3" type="ORF">A6E01_19100</name>
</gene>
<dbReference type="RefSeq" id="WP_065211084.1">
    <property type="nucleotide sequence ID" value="NZ_CP016179.1"/>
</dbReference>
<dbReference type="InterPro" id="IPR006665">
    <property type="entry name" value="OmpA-like"/>
</dbReference>
<accession>A0AAN0XYY7</accession>
<proteinExistence type="predicted"/>
<evidence type="ECO:0000256" key="1">
    <source>
        <dbReference type="PROSITE-ProRule" id="PRU00473"/>
    </source>
</evidence>